<reference evidence="4" key="1">
    <citation type="submission" date="2021-01" db="EMBL/GenBank/DDBJ databases">
        <title>Whole genome shotgun sequence of Actinoplanes ferrugineus NBRC 15555.</title>
        <authorList>
            <person name="Komaki H."/>
            <person name="Tamura T."/>
        </authorList>
    </citation>
    <scope>NUCLEOTIDE SEQUENCE</scope>
    <source>
        <strain evidence="4">NBRC 15555</strain>
    </source>
</reference>
<name>A0A919IYK1_9ACTN</name>
<dbReference type="RefSeq" id="WP_203816843.1">
    <property type="nucleotide sequence ID" value="NZ_BAAABP010000031.1"/>
</dbReference>
<evidence type="ECO:0000313" key="5">
    <source>
        <dbReference type="Proteomes" id="UP000598174"/>
    </source>
</evidence>
<keyword evidence="5" id="KW-1185">Reference proteome</keyword>
<dbReference type="AlphaFoldDB" id="A0A919IYK1"/>
<keyword evidence="2" id="KW-0472">Membrane</keyword>
<feature type="transmembrane region" description="Helical" evidence="2">
    <location>
        <begin position="253"/>
        <end position="273"/>
    </location>
</feature>
<protein>
    <recommendedName>
        <fullName evidence="6">Gram-positive cocci surface proteins LPxTG domain-containing protein</fullName>
    </recommendedName>
</protein>
<feature type="region of interest" description="Disordered" evidence="1">
    <location>
        <begin position="203"/>
        <end position="245"/>
    </location>
</feature>
<evidence type="ECO:0000256" key="1">
    <source>
        <dbReference type="SAM" id="MobiDB-lite"/>
    </source>
</evidence>
<feature type="signal peptide" evidence="3">
    <location>
        <begin position="1"/>
        <end position="25"/>
    </location>
</feature>
<dbReference type="Proteomes" id="UP000598174">
    <property type="component" value="Unassembled WGS sequence"/>
</dbReference>
<keyword evidence="3" id="KW-0732">Signal</keyword>
<organism evidence="4 5">
    <name type="scientific">Paractinoplanes ferrugineus</name>
    <dbReference type="NCBI Taxonomy" id="113564"/>
    <lineage>
        <taxon>Bacteria</taxon>
        <taxon>Bacillati</taxon>
        <taxon>Actinomycetota</taxon>
        <taxon>Actinomycetes</taxon>
        <taxon>Micromonosporales</taxon>
        <taxon>Micromonosporaceae</taxon>
        <taxon>Paractinoplanes</taxon>
    </lineage>
</organism>
<keyword evidence="2" id="KW-0812">Transmembrane</keyword>
<proteinExistence type="predicted"/>
<feature type="compositionally biased region" description="Gly residues" evidence="1">
    <location>
        <begin position="225"/>
        <end position="245"/>
    </location>
</feature>
<feature type="compositionally biased region" description="Low complexity" evidence="1">
    <location>
        <begin position="203"/>
        <end position="224"/>
    </location>
</feature>
<accession>A0A919IYK1</accession>
<evidence type="ECO:0008006" key="6">
    <source>
        <dbReference type="Google" id="ProtNLM"/>
    </source>
</evidence>
<comment type="caution">
    <text evidence="4">The sequence shown here is derived from an EMBL/GenBank/DDBJ whole genome shotgun (WGS) entry which is preliminary data.</text>
</comment>
<gene>
    <name evidence="4" type="ORF">Afe05nite_21120</name>
</gene>
<keyword evidence="2" id="KW-1133">Transmembrane helix</keyword>
<sequence length="281" mass="28455">MRKYLGAIGVALVAGVLALPGAALAETVEPRPIPADLVGADGKVVTVPIRAGGTAPVTLGVSGNGIAPVKGAVVQVHVLNDLDLPRTFGNCWYYVDSNLDGAWCRVEQTIDVHGFYRLAGFEVAATPDATADRVGSVITQWYGPEYGADRGGIEGLAKASDRGGAAPVRGTGTTLSLEPVEKLSATPGRAIGLAYLRLVSPTTSPTATSAPATTSAARPDQQGEGQPGEGQQGQGEDGRGEGGGLALTGSKSAVLAGAGVLLVGLGFVGFLVARRRTRFVA</sequence>
<dbReference type="EMBL" id="BOMM01000015">
    <property type="protein sequence ID" value="GIE10272.1"/>
    <property type="molecule type" value="Genomic_DNA"/>
</dbReference>
<evidence type="ECO:0000313" key="4">
    <source>
        <dbReference type="EMBL" id="GIE10272.1"/>
    </source>
</evidence>
<evidence type="ECO:0000256" key="2">
    <source>
        <dbReference type="SAM" id="Phobius"/>
    </source>
</evidence>
<evidence type="ECO:0000256" key="3">
    <source>
        <dbReference type="SAM" id="SignalP"/>
    </source>
</evidence>
<feature type="chain" id="PRO_5037208669" description="Gram-positive cocci surface proteins LPxTG domain-containing protein" evidence="3">
    <location>
        <begin position="26"/>
        <end position="281"/>
    </location>
</feature>